<accession>A0ABZ2UD53</accession>
<evidence type="ECO:0000313" key="1">
    <source>
        <dbReference type="EMBL" id="WYY26265.1"/>
    </source>
</evidence>
<dbReference type="EMBL" id="CP146843">
    <property type="protein sequence ID" value="WYY26265.1"/>
    <property type="molecule type" value="Genomic_DNA"/>
</dbReference>
<sequence length="75" mass="8747">MIEAQQLKKLDTRFEFYLLTNNEKETQRLNNKINSGKVQGINQVINLFSNSANDFLQNLITTKFIPFSNINIIKK</sequence>
<reference evidence="1" key="1">
    <citation type="submission" date="2024-03" db="EMBL/GenBank/DDBJ databases">
        <title>The Complete Genome of 'Candidatus Phytoplasma fraxini' AshY1 from the Ash Yellows Group.</title>
        <authorList>
            <person name="Boehm J.W."/>
            <person name="Huettel B."/>
            <person name="Schneider B."/>
            <person name="Kube M."/>
        </authorList>
    </citation>
    <scope>NUCLEOTIDE SEQUENCE [LARGE SCALE GENOMIC DNA]</scope>
    <source>
        <strain evidence="1">AshY1</strain>
    </source>
</reference>
<proteinExistence type="predicted"/>
<name>A0ABZ2UD53_ASHYP</name>
<organism evidence="1 2">
    <name type="scientific">Ash yellows phytoplasma</name>
    <dbReference type="NCBI Taxonomy" id="35780"/>
    <lineage>
        <taxon>Bacteria</taxon>
        <taxon>Bacillati</taxon>
        <taxon>Mycoplasmatota</taxon>
        <taxon>Mollicutes</taxon>
        <taxon>Acholeplasmatales</taxon>
        <taxon>Acholeplasmataceae</taxon>
        <taxon>Candidatus Phytoplasma</taxon>
        <taxon>16SrVII (Ash yellows group)</taxon>
    </lineage>
</organism>
<evidence type="ECO:0000313" key="2">
    <source>
        <dbReference type="Proteomes" id="UP001484199"/>
    </source>
</evidence>
<protein>
    <submittedName>
        <fullName evidence="1">Uncharacterized protein</fullName>
    </submittedName>
</protein>
<keyword evidence="2" id="KW-1185">Reference proteome</keyword>
<dbReference type="Proteomes" id="UP001484199">
    <property type="component" value="Chromosome"/>
</dbReference>
<gene>
    <name evidence="1" type="ORF">AshY1_01180</name>
</gene>